<accession>A0A1T5BP29</accession>
<dbReference type="OrthoDB" id="9998389at2"/>
<dbReference type="Proteomes" id="UP000190897">
    <property type="component" value="Unassembled WGS sequence"/>
</dbReference>
<dbReference type="STRING" id="651661.SAMN05660293_00491"/>
<reference evidence="2" key="1">
    <citation type="submission" date="2017-02" db="EMBL/GenBank/DDBJ databases">
        <authorList>
            <person name="Varghese N."/>
            <person name="Submissions S."/>
        </authorList>
    </citation>
    <scope>NUCLEOTIDE SEQUENCE [LARGE SCALE GENOMIC DNA]</scope>
    <source>
        <strain evidence="2">DSM 22270</strain>
    </source>
</reference>
<dbReference type="EMBL" id="FUZA01000001">
    <property type="protein sequence ID" value="SKB48849.1"/>
    <property type="molecule type" value="Genomic_DNA"/>
</dbReference>
<organism evidence="1 2">
    <name type="scientific">Dyadobacter psychrophilus</name>
    <dbReference type="NCBI Taxonomy" id="651661"/>
    <lineage>
        <taxon>Bacteria</taxon>
        <taxon>Pseudomonadati</taxon>
        <taxon>Bacteroidota</taxon>
        <taxon>Cytophagia</taxon>
        <taxon>Cytophagales</taxon>
        <taxon>Spirosomataceae</taxon>
        <taxon>Dyadobacter</taxon>
    </lineage>
</organism>
<dbReference type="Pfam" id="PF22028">
    <property type="entry name" value="DUF6934"/>
    <property type="match status" value="1"/>
</dbReference>
<proteinExistence type="predicted"/>
<keyword evidence="2" id="KW-1185">Reference proteome</keyword>
<sequence>MNAEKYTVEYLSANIYQFYSNGVRGSFEMFIIYSPHGNNTYNLGFGVWNEILEEVDDSVEIRNGDTDKNDLYVYLNQKYYTMDTIIESDKNKSEKFSAQDIEKIRVYFDKKSDKMRALLKAYPVPEEFRKKQN</sequence>
<dbReference type="InterPro" id="IPR053865">
    <property type="entry name" value="DUF6934"/>
</dbReference>
<dbReference type="RefSeq" id="WP_082213070.1">
    <property type="nucleotide sequence ID" value="NZ_FUZA01000001.1"/>
</dbReference>
<protein>
    <submittedName>
        <fullName evidence="1">Uncharacterized protein</fullName>
    </submittedName>
</protein>
<dbReference type="AlphaFoldDB" id="A0A1T5BP29"/>
<name>A0A1T5BP29_9BACT</name>
<gene>
    <name evidence="1" type="ORF">SAMN05660293_00491</name>
</gene>
<evidence type="ECO:0000313" key="1">
    <source>
        <dbReference type="EMBL" id="SKB48849.1"/>
    </source>
</evidence>
<evidence type="ECO:0000313" key="2">
    <source>
        <dbReference type="Proteomes" id="UP000190897"/>
    </source>
</evidence>